<reference evidence="7" key="1">
    <citation type="submission" date="2021-04" db="EMBL/GenBank/DDBJ databases">
        <title>Pseudonocardia sp. nov., isolated from sandy soil of mangrove forest.</title>
        <authorList>
            <person name="Zan Z."/>
            <person name="Huang R."/>
            <person name="Liu W."/>
        </authorList>
    </citation>
    <scope>NUCLEOTIDE SEQUENCE</scope>
    <source>
        <strain evidence="7">S2-4</strain>
    </source>
</reference>
<name>A0ABT1A4U2_9PSEU</name>
<feature type="compositionally biased region" description="Basic and acidic residues" evidence="5">
    <location>
        <begin position="13"/>
        <end position="26"/>
    </location>
</feature>
<dbReference type="PANTHER" id="PTHR30055:SF234">
    <property type="entry name" value="HTH-TYPE TRANSCRIPTIONAL REGULATOR BETI"/>
    <property type="match status" value="1"/>
</dbReference>
<feature type="DNA-binding region" description="H-T-H motif" evidence="4">
    <location>
        <begin position="51"/>
        <end position="70"/>
    </location>
</feature>
<dbReference type="Gene3D" id="1.10.357.10">
    <property type="entry name" value="Tetracycline Repressor, domain 2"/>
    <property type="match status" value="1"/>
</dbReference>
<gene>
    <name evidence="7" type="ORF">KDL28_23145</name>
</gene>
<keyword evidence="2 4" id="KW-0238">DNA-binding</keyword>
<keyword evidence="3" id="KW-0804">Transcription</keyword>
<organism evidence="7 8">
    <name type="scientific">Pseudonocardia humida</name>
    <dbReference type="NCBI Taxonomy" id="2800819"/>
    <lineage>
        <taxon>Bacteria</taxon>
        <taxon>Bacillati</taxon>
        <taxon>Actinomycetota</taxon>
        <taxon>Actinomycetes</taxon>
        <taxon>Pseudonocardiales</taxon>
        <taxon>Pseudonocardiaceae</taxon>
        <taxon>Pseudonocardia</taxon>
    </lineage>
</organism>
<dbReference type="PRINTS" id="PR00455">
    <property type="entry name" value="HTHTETR"/>
</dbReference>
<evidence type="ECO:0000256" key="4">
    <source>
        <dbReference type="PROSITE-ProRule" id="PRU00335"/>
    </source>
</evidence>
<dbReference type="PANTHER" id="PTHR30055">
    <property type="entry name" value="HTH-TYPE TRANSCRIPTIONAL REGULATOR RUTR"/>
    <property type="match status" value="1"/>
</dbReference>
<evidence type="ECO:0000313" key="7">
    <source>
        <dbReference type="EMBL" id="MCO1657963.1"/>
    </source>
</evidence>
<comment type="caution">
    <text evidence="7">The sequence shown here is derived from an EMBL/GenBank/DDBJ whole genome shotgun (WGS) entry which is preliminary data.</text>
</comment>
<dbReference type="InterPro" id="IPR050109">
    <property type="entry name" value="HTH-type_TetR-like_transc_reg"/>
</dbReference>
<dbReference type="PROSITE" id="PS50977">
    <property type="entry name" value="HTH_TETR_2"/>
    <property type="match status" value="1"/>
</dbReference>
<dbReference type="RefSeq" id="WP_252441610.1">
    <property type="nucleotide sequence ID" value="NZ_JAGSOV010000048.1"/>
</dbReference>
<evidence type="ECO:0000256" key="1">
    <source>
        <dbReference type="ARBA" id="ARBA00023015"/>
    </source>
</evidence>
<proteinExistence type="predicted"/>
<dbReference type="Pfam" id="PF00440">
    <property type="entry name" value="TetR_N"/>
    <property type="match status" value="1"/>
</dbReference>
<dbReference type="InterPro" id="IPR001647">
    <property type="entry name" value="HTH_TetR"/>
</dbReference>
<dbReference type="EMBL" id="JAGSOV010000048">
    <property type="protein sequence ID" value="MCO1657963.1"/>
    <property type="molecule type" value="Genomic_DNA"/>
</dbReference>
<protein>
    <submittedName>
        <fullName evidence="7">TetR/AcrR family transcriptional regulator</fullName>
    </submittedName>
</protein>
<keyword evidence="8" id="KW-1185">Reference proteome</keyword>
<sequence>MERHYSTAVQNADRPKERSRAARAQRAEQTRERILVAAAGLFVERGYLDTTVSAVAKAAGVAVQTLYLSFGSKIAILEAALAGTAVPAGPRLDEVRAEPHGPTALALHVAVAAAAVERRYPLAAVLRAAAADPEPAALLERERADVLLAHARAVDELADKPGFTHRISLQQATEALGALCSPETYGLMVVEHGWTFPDWQDWVARHAAADLFP</sequence>
<accession>A0ABT1A4U2</accession>
<evidence type="ECO:0000256" key="2">
    <source>
        <dbReference type="ARBA" id="ARBA00023125"/>
    </source>
</evidence>
<evidence type="ECO:0000313" key="8">
    <source>
        <dbReference type="Proteomes" id="UP001165283"/>
    </source>
</evidence>
<feature type="region of interest" description="Disordered" evidence="5">
    <location>
        <begin position="1"/>
        <end position="26"/>
    </location>
</feature>
<keyword evidence="1" id="KW-0805">Transcription regulation</keyword>
<evidence type="ECO:0000256" key="3">
    <source>
        <dbReference type="ARBA" id="ARBA00023163"/>
    </source>
</evidence>
<feature type="domain" description="HTH tetR-type" evidence="6">
    <location>
        <begin position="28"/>
        <end position="88"/>
    </location>
</feature>
<dbReference type="InterPro" id="IPR009057">
    <property type="entry name" value="Homeodomain-like_sf"/>
</dbReference>
<evidence type="ECO:0000256" key="5">
    <source>
        <dbReference type="SAM" id="MobiDB-lite"/>
    </source>
</evidence>
<dbReference type="Proteomes" id="UP001165283">
    <property type="component" value="Unassembled WGS sequence"/>
</dbReference>
<evidence type="ECO:0000259" key="6">
    <source>
        <dbReference type="PROSITE" id="PS50977"/>
    </source>
</evidence>
<dbReference type="SUPFAM" id="SSF46689">
    <property type="entry name" value="Homeodomain-like"/>
    <property type="match status" value="1"/>
</dbReference>